<keyword evidence="6 12" id="KW-0456">Lyase</keyword>
<evidence type="ECO:0000256" key="2">
    <source>
        <dbReference type="ARBA" id="ARBA00022605"/>
    </source>
</evidence>
<evidence type="ECO:0000256" key="3">
    <source>
        <dbReference type="ARBA" id="ARBA00022793"/>
    </source>
</evidence>
<evidence type="ECO:0000313" key="17">
    <source>
        <dbReference type="Proteomes" id="UP000191154"/>
    </source>
</evidence>
<dbReference type="RefSeq" id="WP_077864282.1">
    <property type="nucleotide sequence ID" value="NZ_LZYZ01000001.1"/>
</dbReference>
<feature type="binding site" evidence="12">
    <location>
        <position position="389"/>
    </location>
    <ligand>
        <name>pyridoxal 5'-phosphate</name>
        <dbReference type="ChEBI" id="CHEBI:597326"/>
    </ligand>
</feature>
<dbReference type="NCBIfam" id="TIGR01048">
    <property type="entry name" value="lysA"/>
    <property type="match status" value="1"/>
</dbReference>
<dbReference type="SUPFAM" id="SSF51419">
    <property type="entry name" value="PLP-binding barrel"/>
    <property type="match status" value="1"/>
</dbReference>
<keyword evidence="2 12" id="KW-0028">Amino-acid biosynthesis</keyword>
<dbReference type="AlphaFoldDB" id="A0A1S8NJE7"/>
<dbReference type="EMBL" id="LZYZ01000001">
    <property type="protein sequence ID" value="OOM16586.1"/>
    <property type="molecule type" value="Genomic_DNA"/>
</dbReference>
<dbReference type="GO" id="GO:0030170">
    <property type="term" value="F:pyridoxal phosphate binding"/>
    <property type="evidence" value="ECO:0007669"/>
    <property type="project" value="UniProtKB-UniRule"/>
</dbReference>
<feature type="binding site" evidence="12">
    <location>
        <position position="292"/>
    </location>
    <ligand>
        <name>substrate</name>
    </ligand>
</feature>
<keyword evidence="3 12" id="KW-0210">Decarboxylase</keyword>
<reference evidence="16 17" key="1">
    <citation type="submission" date="2016-05" db="EMBL/GenBank/DDBJ databases">
        <title>Microbial solvent formation.</title>
        <authorList>
            <person name="Poehlein A."/>
            <person name="Montoya Solano J.D."/>
            <person name="Flitsch S."/>
            <person name="Krabben P."/>
            <person name="Duerre P."/>
            <person name="Daniel R."/>
        </authorList>
    </citation>
    <scope>NUCLEOTIDE SEQUENCE [LARGE SCALE GENOMIC DNA]</scope>
    <source>
        <strain evidence="16 17">L1-8</strain>
    </source>
</reference>
<comment type="cofactor">
    <cofactor evidence="1 12 13 14">
        <name>pyridoxal 5'-phosphate</name>
        <dbReference type="ChEBI" id="CHEBI:597326"/>
    </cofactor>
</comment>
<dbReference type="InterPro" id="IPR000183">
    <property type="entry name" value="Orn/DAP/Arg_de-COase"/>
</dbReference>
<keyword evidence="5 12" id="KW-0457">Lysine biosynthesis</keyword>
<feature type="binding site" evidence="12">
    <location>
        <begin position="289"/>
        <end position="292"/>
    </location>
    <ligand>
        <name>pyridoxal 5'-phosphate</name>
        <dbReference type="ChEBI" id="CHEBI:597326"/>
    </ligand>
</feature>
<evidence type="ECO:0000256" key="11">
    <source>
        <dbReference type="ARBA" id="ARBA00074972"/>
    </source>
</evidence>
<evidence type="ECO:0000256" key="14">
    <source>
        <dbReference type="RuleBase" id="RU003738"/>
    </source>
</evidence>
<dbReference type="PRINTS" id="PR01181">
    <property type="entry name" value="DAPDCRBXLASE"/>
</dbReference>
<dbReference type="InterPro" id="IPR029066">
    <property type="entry name" value="PLP-binding_barrel"/>
</dbReference>
<feature type="domain" description="Orn/DAP/Arg decarboxylase 2 N-terminal" evidence="15">
    <location>
        <begin position="40"/>
        <end position="296"/>
    </location>
</feature>
<evidence type="ECO:0000256" key="10">
    <source>
        <dbReference type="ARBA" id="ARBA00066427"/>
    </source>
</evidence>
<sequence length="431" mass="48236">MKLFGTMKVEDNQLSIGGIKAENLVKEYGSPLYVFDESLIREYCKDYRKYFKCEENGNRVAFAGKAFLTIQMCKLLKEENMCLDVVSGGELYTAYKAGFPLERVMFHGNNKTLNEIELGIKLGVGNFVVDNYHEMDILNDIAKEYNKVQNIYLRITPGIEAHTHDYIKTGQIDSKFGFAPVETVIEDAIKKAISLENINLAGIHCHIGSQIFELEPYEDAVEVMLELVKKTEENFGYFIKEVDFGGGFGIYYSREDKPRTTAEYCETIINKVDEVCARTGQKRPILTIEPGRSIVANAGTTLYSIGAVKDIPGVRKYASVDGGMTDNIRPALYNAQYECILANNVQSDCEEKVTIAGKCCESGDILLENVNLPVIKSGDILAIMTTGAYGYSMSSNYNKIPKPAVVMVNDGDSRLICRRESYEDVIRNEVH</sequence>
<evidence type="ECO:0000256" key="7">
    <source>
        <dbReference type="ARBA" id="ARBA00050464"/>
    </source>
</evidence>
<accession>A0A1S8NJE7</accession>
<keyword evidence="4 12" id="KW-0663">Pyridoxal phosphate</keyword>
<dbReference type="HAMAP" id="MF_02120">
    <property type="entry name" value="LysA"/>
    <property type="match status" value="1"/>
</dbReference>
<dbReference type="STRING" id="169679.CSACC_42450"/>
<dbReference type="UniPathway" id="UPA00034">
    <property type="reaction ID" value="UER00027"/>
</dbReference>
<dbReference type="EC" id="4.1.1.20" evidence="10 12"/>
<comment type="similarity">
    <text evidence="9 12">Belongs to the Orn/Lys/Arg decarboxylase class-II family. LysA subfamily.</text>
</comment>
<dbReference type="Gene3D" id="3.20.20.10">
    <property type="entry name" value="Alanine racemase"/>
    <property type="match status" value="1"/>
</dbReference>
<evidence type="ECO:0000256" key="13">
    <source>
        <dbReference type="PIRSR" id="PIRSR600183-50"/>
    </source>
</evidence>
<dbReference type="InterPro" id="IPR009006">
    <property type="entry name" value="Ala_racemase/Decarboxylase_C"/>
</dbReference>
<protein>
    <recommendedName>
        <fullName evidence="11 12">Diaminopimelate decarboxylase</fullName>
        <shortName evidence="12">DAP decarboxylase</shortName>
        <shortName evidence="12">DAPDC</shortName>
        <ecNumber evidence="10 12">4.1.1.20</ecNumber>
    </recommendedName>
</protein>
<feature type="active site" description="Proton donor" evidence="13">
    <location>
        <position position="360"/>
    </location>
</feature>
<feature type="modified residue" description="N6-(pyridoxal phosphate)lysine" evidence="12 13">
    <location>
        <position position="65"/>
    </location>
</feature>
<gene>
    <name evidence="12 16" type="primary">lysA</name>
    <name evidence="16" type="ORF">CLOSAC_08570</name>
</gene>
<dbReference type="InterPro" id="IPR002986">
    <property type="entry name" value="DAP_deCOOHase_LysA"/>
</dbReference>
<dbReference type="FunFam" id="2.40.37.10:FF:000003">
    <property type="entry name" value="Diaminopimelate decarboxylase"/>
    <property type="match status" value="1"/>
</dbReference>
<evidence type="ECO:0000256" key="1">
    <source>
        <dbReference type="ARBA" id="ARBA00001933"/>
    </source>
</evidence>
<feature type="binding site" evidence="12">
    <location>
        <position position="247"/>
    </location>
    <ligand>
        <name>pyridoxal 5'-phosphate</name>
        <dbReference type="ChEBI" id="CHEBI:597326"/>
    </ligand>
</feature>
<dbReference type="FunFam" id="3.20.20.10:FF:000003">
    <property type="entry name" value="Diaminopimelate decarboxylase"/>
    <property type="match status" value="1"/>
</dbReference>
<evidence type="ECO:0000313" key="16">
    <source>
        <dbReference type="EMBL" id="OOM16586.1"/>
    </source>
</evidence>
<comment type="function">
    <text evidence="12">Specifically catalyzes the decarboxylation of meso-diaminopimelate (meso-DAP) to L-lysine.</text>
</comment>
<dbReference type="Proteomes" id="UP000191154">
    <property type="component" value="Unassembled WGS sequence"/>
</dbReference>
<evidence type="ECO:0000256" key="4">
    <source>
        <dbReference type="ARBA" id="ARBA00022898"/>
    </source>
</evidence>
<dbReference type="PANTHER" id="PTHR43727">
    <property type="entry name" value="DIAMINOPIMELATE DECARBOXYLASE"/>
    <property type="match status" value="1"/>
</dbReference>
<proteinExistence type="inferred from homology"/>
<evidence type="ECO:0000256" key="5">
    <source>
        <dbReference type="ARBA" id="ARBA00023154"/>
    </source>
</evidence>
<evidence type="ECO:0000256" key="12">
    <source>
        <dbReference type="HAMAP-Rule" id="MF_02120"/>
    </source>
</evidence>
<dbReference type="GO" id="GO:0008836">
    <property type="term" value="F:diaminopimelate decarboxylase activity"/>
    <property type="evidence" value="ECO:0007669"/>
    <property type="project" value="UniProtKB-UniRule"/>
</dbReference>
<feature type="binding site" evidence="12">
    <location>
        <position position="329"/>
    </location>
    <ligand>
        <name>substrate</name>
    </ligand>
</feature>
<comment type="pathway">
    <text evidence="8 12 14">Amino-acid biosynthesis; L-lysine biosynthesis via DAP pathway; L-lysine from DL-2,6-diaminopimelate: step 1/1.</text>
</comment>
<comment type="subunit">
    <text evidence="12">Homodimer.</text>
</comment>
<dbReference type="CDD" id="cd06828">
    <property type="entry name" value="PLPDE_III_DapDC"/>
    <property type="match status" value="1"/>
</dbReference>
<name>A0A1S8NJE7_CLOSA</name>
<dbReference type="PRINTS" id="PR01179">
    <property type="entry name" value="ODADCRBXLASE"/>
</dbReference>
<dbReference type="Gene3D" id="2.40.37.10">
    <property type="entry name" value="Lyase, Ornithine Decarboxylase, Chain A, domain 1"/>
    <property type="match status" value="1"/>
</dbReference>
<evidence type="ECO:0000256" key="6">
    <source>
        <dbReference type="ARBA" id="ARBA00023239"/>
    </source>
</evidence>
<feature type="binding site" evidence="12">
    <location>
        <position position="361"/>
    </location>
    <ligand>
        <name>substrate</name>
    </ligand>
</feature>
<dbReference type="Pfam" id="PF02784">
    <property type="entry name" value="Orn_Arg_deC_N"/>
    <property type="match status" value="1"/>
</dbReference>
<organism evidence="16 17">
    <name type="scientific">Clostridium saccharobutylicum</name>
    <dbReference type="NCBI Taxonomy" id="169679"/>
    <lineage>
        <taxon>Bacteria</taxon>
        <taxon>Bacillati</taxon>
        <taxon>Bacillota</taxon>
        <taxon>Clostridia</taxon>
        <taxon>Eubacteriales</taxon>
        <taxon>Clostridiaceae</taxon>
        <taxon>Clostridium</taxon>
    </lineage>
</organism>
<dbReference type="SUPFAM" id="SSF50621">
    <property type="entry name" value="Alanine racemase C-terminal domain-like"/>
    <property type="match status" value="1"/>
</dbReference>
<dbReference type="GO" id="GO:0009089">
    <property type="term" value="P:lysine biosynthetic process via diaminopimelate"/>
    <property type="evidence" value="ECO:0007669"/>
    <property type="project" value="UniProtKB-UniRule"/>
</dbReference>
<feature type="binding site" evidence="12">
    <location>
        <position position="333"/>
    </location>
    <ligand>
        <name>substrate</name>
    </ligand>
</feature>
<feature type="binding site" evidence="12">
    <location>
        <position position="389"/>
    </location>
    <ligand>
        <name>substrate</name>
    </ligand>
</feature>
<dbReference type="InterPro" id="IPR022644">
    <property type="entry name" value="De-COase2_N"/>
</dbReference>
<comment type="catalytic activity">
    <reaction evidence="7 12 14">
        <text>meso-2,6-diaminopimelate + H(+) = L-lysine + CO2</text>
        <dbReference type="Rhea" id="RHEA:15101"/>
        <dbReference type="ChEBI" id="CHEBI:15378"/>
        <dbReference type="ChEBI" id="CHEBI:16526"/>
        <dbReference type="ChEBI" id="CHEBI:32551"/>
        <dbReference type="ChEBI" id="CHEBI:57791"/>
        <dbReference type="EC" id="4.1.1.20"/>
    </reaction>
</comment>
<comment type="caution">
    <text evidence="16">The sequence shown here is derived from an EMBL/GenBank/DDBJ whole genome shotgun (WGS) entry which is preliminary data.</text>
</comment>
<evidence type="ECO:0000256" key="9">
    <source>
        <dbReference type="ARBA" id="ARBA00060983"/>
    </source>
</evidence>
<evidence type="ECO:0000259" key="15">
    <source>
        <dbReference type="Pfam" id="PF02784"/>
    </source>
</evidence>
<dbReference type="PANTHER" id="PTHR43727:SF2">
    <property type="entry name" value="GROUP IV DECARBOXYLASE"/>
    <property type="match status" value="1"/>
</dbReference>
<evidence type="ECO:0000256" key="8">
    <source>
        <dbReference type="ARBA" id="ARBA00060643"/>
    </source>
</evidence>